<reference evidence="2" key="1">
    <citation type="journal article" date="2019" name="Int. J. Syst. Evol. Microbiol.">
        <title>The Global Catalogue of Microorganisms (GCM) 10K type strain sequencing project: providing services to taxonomists for standard genome sequencing and annotation.</title>
        <authorList>
            <consortium name="The Broad Institute Genomics Platform"/>
            <consortium name="The Broad Institute Genome Sequencing Center for Infectious Disease"/>
            <person name="Wu L."/>
            <person name="Ma J."/>
        </authorList>
    </citation>
    <scope>NUCLEOTIDE SEQUENCE [LARGE SCALE GENOMIC DNA]</scope>
    <source>
        <strain evidence="2">CGMCC 1.10131</strain>
    </source>
</reference>
<evidence type="ECO:0000313" key="1">
    <source>
        <dbReference type="EMBL" id="GGB18827.1"/>
    </source>
</evidence>
<keyword evidence="2" id="KW-1185">Reference proteome</keyword>
<comment type="caution">
    <text evidence="1">The sequence shown here is derived from an EMBL/GenBank/DDBJ whole genome shotgun (WGS) entry which is preliminary data.</text>
</comment>
<protein>
    <submittedName>
        <fullName evidence="1">Uncharacterized protein</fullName>
    </submittedName>
</protein>
<proteinExistence type="predicted"/>
<name>A0ABQ1I6E9_9ALTE</name>
<dbReference type="EMBL" id="BMDY01000028">
    <property type="protein sequence ID" value="GGB18827.1"/>
    <property type="molecule type" value="Genomic_DNA"/>
</dbReference>
<organism evidence="1 2">
    <name type="scientific">Agarivorans gilvus</name>
    <dbReference type="NCBI Taxonomy" id="680279"/>
    <lineage>
        <taxon>Bacteria</taxon>
        <taxon>Pseudomonadati</taxon>
        <taxon>Pseudomonadota</taxon>
        <taxon>Gammaproteobacteria</taxon>
        <taxon>Alteromonadales</taxon>
        <taxon>Alteromonadaceae</taxon>
        <taxon>Agarivorans</taxon>
    </lineage>
</organism>
<accession>A0ABQ1I6E9</accession>
<sequence length="132" mass="14093">MLVVMLVSSLSATASLMPLQMLSNNSVGHHQAASNCISEQQFASLQPNDKAMAHQVLSVSADCLVGQAPVSEQDCCAAAQVSCSASCAVHSAVLIPQIYTQIQPLEHILFIRKETRVQASSMARSVYRPPIV</sequence>
<gene>
    <name evidence="1" type="ORF">GCM10007414_35290</name>
</gene>
<evidence type="ECO:0000313" key="2">
    <source>
        <dbReference type="Proteomes" id="UP000651977"/>
    </source>
</evidence>
<dbReference type="Proteomes" id="UP000651977">
    <property type="component" value="Unassembled WGS sequence"/>
</dbReference>
<dbReference type="RefSeq" id="WP_055732631.1">
    <property type="nucleotide sequence ID" value="NZ_BMDY01000028.1"/>
</dbReference>